<feature type="compositionally biased region" description="Basic residues" evidence="1">
    <location>
        <begin position="530"/>
        <end position="541"/>
    </location>
</feature>
<dbReference type="Pfam" id="PF13676">
    <property type="entry name" value="TIR_2"/>
    <property type="match status" value="1"/>
</dbReference>
<dbReference type="PANTHER" id="PTHR16253">
    <property type="entry name" value="TETRATRICOPEPTIDE REPEAT PROTEIN 22"/>
    <property type="match status" value="1"/>
</dbReference>
<accession>A0A6P5ATC5</accession>
<gene>
    <name evidence="5" type="primary">LOC109486868</name>
</gene>
<reference evidence="5" key="1">
    <citation type="submission" date="2025-08" db="UniProtKB">
        <authorList>
            <consortium name="RefSeq"/>
        </authorList>
    </citation>
    <scope>IDENTIFICATION</scope>
    <source>
        <tissue evidence="5">Gonad</tissue>
    </source>
</reference>
<feature type="domain" description="TIR" evidence="3">
    <location>
        <begin position="26"/>
        <end position="164"/>
    </location>
</feature>
<dbReference type="KEGG" id="bbel:109486868"/>
<evidence type="ECO:0000256" key="1">
    <source>
        <dbReference type="SAM" id="MobiDB-lite"/>
    </source>
</evidence>
<feature type="region of interest" description="Disordered" evidence="1">
    <location>
        <begin position="511"/>
        <end position="541"/>
    </location>
</feature>
<dbReference type="AlphaFoldDB" id="A0A6P5ATC5"/>
<evidence type="ECO:0000313" key="4">
    <source>
        <dbReference type="Proteomes" id="UP000515135"/>
    </source>
</evidence>
<proteinExistence type="predicted"/>
<dbReference type="PROSITE" id="PS50104">
    <property type="entry name" value="TIR"/>
    <property type="match status" value="1"/>
</dbReference>
<dbReference type="GO" id="GO:0007165">
    <property type="term" value="P:signal transduction"/>
    <property type="evidence" value="ECO:0007669"/>
    <property type="project" value="InterPro"/>
</dbReference>
<protein>
    <submittedName>
        <fullName evidence="5">Uncharacterized protein LOC109486868</fullName>
    </submittedName>
</protein>
<dbReference type="OrthoDB" id="9982425at2759"/>
<organism evidence="4 5">
    <name type="scientific">Branchiostoma belcheri</name>
    <name type="common">Amphioxus</name>
    <dbReference type="NCBI Taxonomy" id="7741"/>
    <lineage>
        <taxon>Eukaryota</taxon>
        <taxon>Metazoa</taxon>
        <taxon>Chordata</taxon>
        <taxon>Cephalochordata</taxon>
        <taxon>Leptocardii</taxon>
        <taxon>Amphioxiformes</taxon>
        <taxon>Branchiostomatidae</taxon>
        <taxon>Branchiostoma</taxon>
    </lineage>
</organism>
<keyword evidence="2" id="KW-0812">Transmembrane</keyword>
<keyword evidence="4" id="KW-1185">Reference proteome</keyword>
<dbReference type="GeneID" id="109486868"/>
<keyword evidence="2" id="KW-0472">Membrane</keyword>
<feature type="transmembrane region" description="Helical" evidence="2">
    <location>
        <begin position="330"/>
        <end position="351"/>
    </location>
</feature>
<evidence type="ECO:0000313" key="5">
    <source>
        <dbReference type="RefSeq" id="XP_019646337.1"/>
    </source>
</evidence>
<dbReference type="PANTHER" id="PTHR16253:SF0">
    <property type="entry name" value="TETRATRICOPEPTIDE REPEAT PROTEIN 22"/>
    <property type="match status" value="1"/>
</dbReference>
<dbReference type="SUPFAM" id="SSF52200">
    <property type="entry name" value="Toll/Interleukin receptor TIR domain"/>
    <property type="match status" value="1"/>
</dbReference>
<name>A0A6P5ATC5_BRABE</name>
<dbReference type="Proteomes" id="UP000515135">
    <property type="component" value="Unplaced"/>
</dbReference>
<dbReference type="InterPro" id="IPR035897">
    <property type="entry name" value="Toll_tir_struct_dom_sf"/>
</dbReference>
<dbReference type="InterPro" id="IPR000157">
    <property type="entry name" value="TIR_dom"/>
</dbReference>
<feature type="transmembrane region" description="Helical" evidence="2">
    <location>
        <begin position="450"/>
        <end position="471"/>
    </location>
</feature>
<evidence type="ECO:0000259" key="3">
    <source>
        <dbReference type="PROSITE" id="PS50104"/>
    </source>
</evidence>
<dbReference type="RefSeq" id="XP_019646337.1">
    <property type="nucleotide sequence ID" value="XM_019790778.1"/>
</dbReference>
<keyword evidence="2" id="KW-1133">Transmembrane helix</keyword>
<sequence>MAPGLESQRQDDQGARRMIDELQEKKLYNATFVYDDKDLPWVKCAAQYLEENYEKSVYYRGRDATPGHPITDNSINSITNTEVIIVAISKAFLNNFWAKKEEDWALLDSVKTDGCKLLPVLLEDCDIPKELSDLEALNLTSMEKCEEEHLEQLGKGLHKLLANGQICQRAKSMLYPDRYLNGPELYHNGTLVGNNTTTTGDNESIDQESSVMPYDLQCLLTLLNILACKLVAMSINSINILDSCVKGIPECFMKLKEVTQGFVTTLLEVLSGALHAVKETMQASVRTILMSLKRVLMSMLPAFLQDIVSTLASGLRFTGDGSFTTFAATWIYNVSVFHFAILLANGLLWQVGGYNVLQARLLDVVPLLPPLIKGYFCMLHMPEYRQTIKAMYGCKTLTLKSMKDTLVQANVEYREVQICLLVTFAIEFVMLSGILGSMQISSLLFPITRLTSLLLLTLHFAFLSCAIIFYYHDDTVHSLISKRRFFFPDIMKREGFDKQEKRLLSMIDELNKQRKHKPDRKHLMTGGKQTPKKYKRHPKPV</sequence>
<dbReference type="Gene3D" id="3.40.50.10140">
    <property type="entry name" value="Toll/interleukin-1 receptor homology (TIR) domain"/>
    <property type="match status" value="1"/>
</dbReference>
<dbReference type="InterPro" id="IPR042342">
    <property type="entry name" value="TTC22"/>
</dbReference>
<evidence type="ECO:0000256" key="2">
    <source>
        <dbReference type="SAM" id="Phobius"/>
    </source>
</evidence>
<feature type="transmembrane region" description="Helical" evidence="2">
    <location>
        <begin position="418"/>
        <end position="438"/>
    </location>
</feature>